<evidence type="ECO:0000313" key="2">
    <source>
        <dbReference type="Proteomes" id="UP000029981"/>
    </source>
</evidence>
<name>A0A0A0KPL6_CUCSA</name>
<dbReference type="Proteomes" id="UP000029981">
    <property type="component" value="Chromosome 5"/>
</dbReference>
<organism evidence="1 2">
    <name type="scientific">Cucumis sativus</name>
    <name type="common">Cucumber</name>
    <dbReference type="NCBI Taxonomy" id="3659"/>
    <lineage>
        <taxon>Eukaryota</taxon>
        <taxon>Viridiplantae</taxon>
        <taxon>Streptophyta</taxon>
        <taxon>Embryophyta</taxon>
        <taxon>Tracheophyta</taxon>
        <taxon>Spermatophyta</taxon>
        <taxon>Magnoliopsida</taxon>
        <taxon>eudicotyledons</taxon>
        <taxon>Gunneridae</taxon>
        <taxon>Pentapetalae</taxon>
        <taxon>rosids</taxon>
        <taxon>fabids</taxon>
        <taxon>Cucurbitales</taxon>
        <taxon>Cucurbitaceae</taxon>
        <taxon>Benincaseae</taxon>
        <taxon>Cucumis</taxon>
    </lineage>
</organism>
<keyword evidence="2" id="KW-1185">Reference proteome</keyword>
<reference evidence="1 2" key="2">
    <citation type="journal article" date="2009" name="PLoS ONE">
        <title>An integrated genetic and cytogenetic map of the cucumber genome.</title>
        <authorList>
            <person name="Ren Y."/>
            <person name="Zhang Z."/>
            <person name="Liu J."/>
            <person name="Staub J.E."/>
            <person name="Han Y."/>
            <person name="Cheng Z."/>
            <person name="Li X."/>
            <person name="Lu J."/>
            <person name="Miao H."/>
            <person name="Kang H."/>
            <person name="Xie B."/>
            <person name="Gu X."/>
            <person name="Wang X."/>
            <person name="Du Y."/>
            <person name="Jin W."/>
            <person name="Huang S."/>
        </authorList>
    </citation>
    <scope>NUCLEOTIDE SEQUENCE [LARGE SCALE GENOMIC DNA]</scope>
    <source>
        <strain evidence="2">cv. 9930</strain>
    </source>
</reference>
<dbReference type="Gramene" id="KGN49671">
    <property type="protein sequence ID" value="KGN49671"/>
    <property type="gene ID" value="Csa_5G056110"/>
</dbReference>
<dbReference type="AlphaFoldDB" id="A0A0A0KPL6"/>
<dbReference type="EMBL" id="CM002926">
    <property type="protein sequence ID" value="KGN49671.1"/>
    <property type="molecule type" value="Genomic_DNA"/>
</dbReference>
<accession>A0A0A0KPL6</accession>
<sequence length="92" mass="9894">MFIKQVTVEKDAGYFWTRSTGKFDATTELRYCRALSLMGKLHALAQGFRLACSCAPLIAGWRFAWLPPAAAYFTAVVVAGGENAGRAGVFGG</sequence>
<gene>
    <name evidence="1" type="ORF">Csa_5G056110</name>
</gene>
<reference evidence="1 2" key="3">
    <citation type="journal article" date="2010" name="BMC Genomics">
        <title>Transcriptome sequencing and comparative analysis of cucumber flowers with different sex types.</title>
        <authorList>
            <person name="Guo S."/>
            <person name="Zheng Y."/>
            <person name="Joung J.G."/>
            <person name="Liu S."/>
            <person name="Zhang Z."/>
            <person name="Crasta O.R."/>
            <person name="Sobral B.W."/>
            <person name="Xu Y."/>
            <person name="Huang S."/>
            <person name="Fei Z."/>
        </authorList>
    </citation>
    <scope>NUCLEOTIDE SEQUENCE [LARGE SCALE GENOMIC DNA]</scope>
    <source>
        <strain evidence="2">cv. 9930</strain>
    </source>
</reference>
<proteinExistence type="predicted"/>
<reference evidence="1 2" key="1">
    <citation type="journal article" date="2009" name="Nat. Genet.">
        <title>The genome of the cucumber, Cucumis sativus L.</title>
        <authorList>
            <person name="Huang S."/>
            <person name="Li R."/>
            <person name="Zhang Z."/>
            <person name="Li L."/>
            <person name="Gu X."/>
            <person name="Fan W."/>
            <person name="Lucas W.J."/>
            <person name="Wang X."/>
            <person name="Xie B."/>
            <person name="Ni P."/>
            <person name="Ren Y."/>
            <person name="Zhu H."/>
            <person name="Li J."/>
            <person name="Lin K."/>
            <person name="Jin W."/>
            <person name="Fei Z."/>
            <person name="Li G."/>
            <person name="Staub J."/>
            <person name="Kilian A."/>
            <person name="van der Vossen E.A."/>
            <person name="Wu Y."/>
            <person name="Guo J."/>
            <person name="He J."/>
            <person name="Jia Z."/>
            <person name="Ren Y."/>
            <person name="Tian G."/>
            <person name="Lu Y."/>
            <person name="Ruan J."/>
            <person name="Qian W."/>
            <person name="Wang M."/>
            <person name="Huang Q."/>
            <person name="Li B."/>
            <person name="Xuan Z."/>
            <person name="Cao J."/>
            <person name="Asan"/>
            <person name="Wu Z."/>
            <person name="Zhang J."/>
            <person name="Cai Q."/>
            <person name="Bai Y."/>
            <person name="Zhao B."/>
            <person name="Han Y."/>
            <person name="Li Y."/>
            <person name="Li X."/>
            <person name="Wang S."/>
            <person name="Shi Q."/>
            <person name="Liu S."/>
            <person name="Cho W.K."/>
            <person name="Kim J.Y."/>
            <person name="Xu Y."/>
            <person name="Heller-Uszynska K."/>
            <person name="Miao H."/>
            <person name="Cheng Z."/>
            <person name="Zhang S."/>
            <person name="Wu J."/>
            <person name="Yang Y."/>
            <person name="Kang H."/>
            <person name="Li M."/>
            <person name="Liang H."/>
            <person name="Ren X."/>
            <person name="Shi Z."/>
            <person name="Wen M."/>
            <person name="Jian M."/>
            <person name="Yang H."/>
            <person name="Zhang G."/>
            <person name="Yang Z."/>
            <person name="Chen R."/>
            <person name="Liu S."/>
            <person name="Li J."/>
            <person name="Ma L."/>
            <person name="Liu H."/>
            <person name="Zhou Y."/>
            <person name="Zhao J."/>
            <person name="Fang X."/>
            <person name="Li G."/>
            <person name="Fang L."/>
            <person name="Li Y."/>
            <person name="Liu D."/>
            <person name="Zheng H."/>
            <person name="Zhang Y."/>
            <person name="Qin N."/>
            <person name="Li Z."/>
            <person name="Yang G."/>
            <person name="Yang S."/>
            <person name="Bolund L."/>
            <person name="Kristiansen K."/>
            <person name="Zheng H."/>
            <person name="Li S."/>
            <person name="Zhang X."/>
            <person name="Yang H."/>
            <person name="Wang J."/>
            <person name="Sun R."/>
            <person name="Zhang B."/>
            <person name="Jiang S."/>
            <person name="Wang J."/>
            <person name="Du Y."/>
            <person name="Li S."/>
        </authorList>
    </citation>
    <scope>NUCLEOTIDE SEQUENCE [LARGE SCALE GENOMIC DNA]</scope>
    <source>
        <strain evidence="2">cv. 9930</strain>
    </source>
</reference>
<reference evidence="1 2" key="4">
    <citation type="journal article" date="2011" name="BMC Genomics">
        <title>RNA-Seq improves annotation of protein-coding genes in the cucumber genome.</title>
        <authorList>
            <person name="Li Z."/>
            <person name="Zhang Z."/>
            <person name="Yan P."/>
            <person name="Huang S."/>
            <person name="Fei Z."/>
            <person name="Lin K."/>
        </authorList>
    </citation>
    <scope>NUCLEOTIDE SEQUENCE [LARGE SCALE GENOMIC DNA]</scope>
    <source>
        <strain evidence="2">cv. 9930</strain>
    </source>
</reference>
<evidence type="ECO:0000313" key="1">
    <source>
        <dbReference type="EMBL" id="KGN49671.1"/>
    </source>
</evidence>
<protein>
    <submittedName>
        <fullName evidence="1">Uncharacterized protein</fullName>
    </submittedName>
</protein>